<organism evidence="5 6">
    <name type="scientific">Hymenoscyphus fraxineus</name>
    <dbReference type="NCBI Taxonomy" id="746836"/>
    <lineage>
        <taxon>Eukaryota</taxon>
        <taxon>Fungi</taxon>
        <taxon>Dikarya</taxon>
        <taxon>Ascomycota</taxon>
        <taxon>Pezizomycotina</taxon>
        <taxon>Leotiomycetes</taxon>
        <taxon>Helotiales</taxon>
        <taxon>Helotiaceae</taxon>
        <taxon>Hymenoscyphus</taxon>
    </lineage>
</organism>
<dbReference type="InterPro" id="IPR001680">
    <property type="entry name" value="WD40_rpt"/>
</dbReference>
<dbReference type="SUPFAM" id="SSF50978">
    <property type="entry name" value="WD40 repeat-like"/>
    <property type="match status" value="1"/>
</dbReference>
<gene>
    <name evidence="5" type="ORF">HYFRA_00001827</name>
</gene>
<dbReference type="PROSITE" id="PS50082">
    <property type="entry name" value="WD_REPEATS_2"/>
    <property type="match status" value="1"/>
</dbReference>
<evidence type="ECO:0000313" key="5">
    <source>
        <dbReference type="EMBL" id="CAG8948706.1"/>
    </source>
</evidence>
<protein>
    <recommendedName>
        <fullName evidence="4">F-box domain-containing protein</fullName>
    </recommendedName>
</protein>
<evidence type="ECO:0000256" key="1">
    <source>
        <dbReference type="ARBA" id="ARBA00007968"/>
    </source>
</evidence>
<dbReference type="InterPro" id="IPR036047">
    <property type="entry name" value="F-box-like_dom_sf"/>
</dbReference>
<evidence type="ECO:0000313" key="6">
    <source>
        <dbReference type="Proteomes" id="UP000696280"/>
    </source>
</evidence>
<keyword evidence="2" id="KW-0853">WD repeat</keyword>
<reference evidence="5" key="1">
    <citation type="submission" date="2021-07" db="EMBL/GenBank/DDBJ databases">
        <authorList>
            <person name="Durling M."/>
        </authorList>
    </citation>
    <scope>NUCLEOTIDE SEQUENCE</scope>
</reference>
<feature type="repeat" description="WD" evidence="2">
    <location>
        <begin position="455"/>
        <end position="489"/>
    </location>
</feature>
<feature type="compositionally biased region" description="Polar residues" evidence="3">
    <location>
        <begin position="311"/>
        <end position="324"/>
    </location>
</feature>
<dbReference type="SUPFAM" id="SSF81383">
    <property type="entry name" value="F-box domain"/>
    <property type="match status" value="1"/>
</dbReference>
<proteinExistence type="inferred from homology"/>
<evidence type="ECO:0000259" key="4">
    <source>
        <dbReference type="PROSITE" id="PS50181"/>
    </source>
</evidence>
<dbReference type="Pfam" id="PF12937">
    <property type="entry name" value="F-box-like"/>
    <property type="match status" value="1"/>
</dbReference>
<keyword evidence="6" id="KW-1185">Reference proteome</keyword>
<dbReference type="EMBL" id="CAJVRL010000001">
    <property type="protein sequence ID" value="CAG8948706.1"/>
    <property type="molecule type" value="Genomic_DNA"/>
</dbReference>
<feature type="region of interest" description="Disordered" evidence="3">
    <location>
        <begin position="275"/>
        <end position="326"/>
    </location>
</feature>
<evidence type="ECO:0000256" key="2">
    <source>
        <dbReference type="PROSITE-ProRule" id="PRU00221"/>
    </source>
</evidence>
<dbReference type="AlphaFoldDB" id="A0A9N9KKS7"/>
<feature type="domain" description="F-box" evidence="4">
    <location>
        <begin position="27"/>
        <end position="73"/>
    </location>
</feature>
<sequence>MPPKRRRSSASKTTTPPAKRTRTIAPNDRLSSLSSELIIRILHHLPLETLLICQTLSHRFYTLTSDSQIWKSLYYTRFVLPRALRIPGIKSNAPSYSSRLSKWLDDEVLVNRKDGNKTQWKGQYKLRHNWSRGACEVKEIKVSETPSVPGMLVKLAEGVVITVEKEDGLRARDLKGREIAACGLVGVPTCVAIDESDARKGLGIAIGFQDGGWGCWRLDVGRRIFERVYRHPGSSNGMLNAIAFANPYVLTITDSQLLSLYTFTPITKSRDLSEDLLSESTTPDSEAKTTTISKNISRDTIPESTKPDSKLANQIPPSNPSQTPHLLASLKSHTSKTPLSLSIRPTLTTIIASIAYTLPTLHHGTLIGLQELHISPLSGTITSSRLTSALPGPRPWIPYTHFPSSIQYPTASIRSISSLSYSHPYILATHPDNTLSLYLCTSTREKLEVGEGTRLFGHTSSVASAEITSRGKAVSVSTKGDEVRVWSLEGGFSTKGPRGGSIRILKNRDGDSEVRRCVERDVYDMRFEGVGDGRENRWKSTWLGFDDEVVVVLRGEEGGGQAVVVYDFT</sequence>
<dbReference type="SMART" id="SM00256">
    <property type="entry name" value="FBOX"/>
    <property type="match status" value="1"/>
</dbReference>
<accession>A0A9N9KKS7</accession>
<dbReference type="PROSITE" id="PS50181">
    <property type="entry name" value="FBOX"/>
    <property type="match status" value="1"/>
</dbReference>
<comment type="caution">
    <text evidence="5">The sequence shown here is derived from an EMBL/GenBank/DDBJ whole genome shotgun (WGS) entry which is preliminary data.</text>
</comment>
<dbReference type="OrthoDB" id="3219396at2759"/>
<dbReference type="InterPro" id="IPR036322">
    <property type="entry name" value="WD40_repeat_dom_sf"/>
</dbReference>
<dbReference type="Pfam" id="PF25499">
    <property type="entry name" value="Beta-prop_pof12"/>
    <property type="match status" value="1"/>
</dbReference>
<evidence type="ECO:0000256" key="3">
    <source>
        <dbReference type="SAM" id="MobiDB-lite"/>
    </source>
</evidence>
<dbReference type="Gene3D" id="1.20.1280.50">
    <property type="match status" value="1"/>
</dbReference>
<feature type="region of interest" description="Disordered" evidence="3">
    <location>
        <begin position="1"/>
        <end position="22"/>
    </location>
</feature>
<name>A0A9N9KKS7_9HELO</name>
<comment type="similarity">
    <text evidence="1">Belongs to the WD repeat MET30/SCONB/SCON-2 family.</text>
</comment>
<dbReference type="Proteomes" id="UP000696280">
    <property type="component" value="Unassembled WGS sequence"/>
</dbReference>
<dbReference type="InterPro" id="IPR001810">
    <property type="entry name" value="F-box_dom"/>
</dbReference>
<feature type="compositionally biased region" description="Basic and acidic residues" evidence="3">
    <location>
        <begin position="296"/>
        <end position="309"/>
    </location>
</feature>